<accession>C0DUU9</accession>
<name>C0DUU9_EIKCO</name>
<evidence type="ECO:0000313" key="1">
    <source>
        <dbReference type="EMBL" id="EEG24497.1"/>
    </source>
</evidence>
<proteinExistence type="predicted"/>
<organism evidence="1 2">
    <name type="scientific">Eikenella corrodens ATCC 23834</name>
    <dbReference type="NCBI Taxonomy" id="546274"/>
    <lineage>
        <taxon>Bacteria</taxon>
        <taxon>Pseudomonadati</taxon>
        <taxon>Pseudomonadota</taxon>
        <taxon>Betaproteobacteria</taxon>
        <taxon>Neisseriales</taxon>
        <taxon>Neisseriaceae</taxon>
        <taxon>Eikenella</taxon>
    </lineage>
</organism>
<protein>
    <submittedName>
        <fullName evidence="1">Uncharacterized protein</fullName>
    </submittedName>
</protein>
<reference evidence="1 2" key="1">
    <citation type="submission" date="2009-01" db="EMBL/GenBank/DDBJ databases">
        <authorList>
            <person name="Fulton L."/>
            <person name="Clifton S."/>
            <person name="Chinwalla A.T."/>
            <person name="Mitreva M."/>
            <person name="Sodergren E."/>
            <person name="Weinstock G."/>
            <person name="Clifton S."/>
            <person name="Dooling D.J."/>
            <person name="Fulton B."/>
            <person name="Minx P."/>
            <person name="Pepin K.H."/>
            <person name="Johnson M."/>
            <person name="Bhonagiri V."/>
            <person name="Nash W.E."/>
            <person name="Mardis E.R."/>
            <person name="Wilson R.K."/>
        </authorList>
    </citation>
    <scope>NUCLEOTIDE SEQUENCE [LARGE SCALE GENOMIC DNA]</scope>
    <source>
        <strain evidence="1 2">ATCC 23834</strain>
    </source>
</reference>
<dbReference type="HOGENOM" id="CLU_1803101_0_0_4"/>
<dbReference type="EMBL" id="ACEA01000017">
    <property type="protein sequence ID" value="EEG24497.1"/>
    <property type="molecule type" value="Genomic_DNA"/>
</dbReference>
<sequence length="143" mass="14750">MWLNGGEGNRLFDFAAVGWQDMAAETPISNGLVVDIGLRFGQEGLETVGDSQLFGAGAGVVGTAAAPQVEQMAGVVQAADVGDYGGHGDTSLANAADEGVVNIDEYGFGAGRIHVRLPEKKTGLKRCISYGYIAVGYGRRASA</sequence>
<evidence type="ECO:0000313" key="2">
    <source>
        <dbReference type="Proteomes" id="UP000005837"/>
    </source>
</evidence>
<gene>
    <name evidence="1" type="ORF">EIKCOROL_01136</name>
</gene>
<comment type="caution">
    <text evidence="1">The sequence shown here is derived from an EMBL/GenBank/DDBJ whole genome shotgun (WGS) entry which is preliminary data.</text>
</comment>
<dbReference type="AlphaFoldDB" id="C0DUU9"/>
<dbReference type="Proteomes" id="UP000005837">
    <property type="component" value="Unassembled WGS sequence"/>
</dbReference>